<sequence>MPSKKSEKRKREESEKTADTVVEINRAASSATLNTNDLPIDRQVKKARNGAPPKPTSIQRSQPPRNQQSNNSRACPICEAMPGRQRVTSGVMIQCDIDECGLWYHDSCIFKDNTKEPRKMLLFSANQGVNVAAFICSKCLDQPEGYTRGVITQAIRSILGIVTSLLGGEEAAPFENSQSPLPEEDTPQLISQQLLGRSSENVQWHEGSAAILQRPRNEKYHSFDKSVIRGLVRKLDECIFNYNKEVCDVIEAFRDPGEEALKVPLKTWQLIDARAATLAGQEWYQITDGSVNPTKGHTPITASLRKMLQIHRDSPLEIAASLENLKFSQVHQAFVSWFVIDVLGNRLDIFELPNMKPVRTMMTGVHQFGEERWPEKGRHVLREVQLRTWEKPAFEQEMLKNTQYIIHKMETYLEPLTKEFNKITPWSHHRAQLIETTIRLWSYFEAPGGMFKVIQPAVGSIFKPGEQEGYTEDGEKYIPDKRSKKKVLWIIRRGFRYAEMTSDGPRATTVKAIVLVY</sequence>
<evidence type="ECO:0000313" key="7">
    <source>
        <dbReference type="EMBL" id="CZR50227.1"/>
    </source>
</evidence>
<dbReference type="CDD" id="cd15489">
    <property type="entry name" value="PHD_SF"/>
    <property type="match status" value="1"/>
</dbReference>
<feature type="region of interest" description="Disordered" evidence="5">
    <location>
        <begin position="1"/>
        <end position="74"/>
    </location>
</feature>
<gene>
    <name evidence="7" type="ORF">PAC_00099</name>
</gene>
<name>A0A1L7WBR1_9HELO</name>
<dbReference type="InterPro" id="IPR019786">
    <property type="entry name" value="Zinc_finger_PHD-type_CS"/>
</dbReference>
<evidence type="ECO:0000313" key="8">
    <source>
        <dbReference type="Proteomes" id="UP000184330"/>
    </source>
</evidence>
<accession>A0A1L7WBR1</accession>
<keyword evidence="8" id="KW-1185">Reference proteome</keyword>
<keyword evidence="1" id="KW-0479">Metal-binding</keyword>
<dbReference type="InterPro" id="IPR055198">
    <property type="entry name" value="NSD_PHD"/>
</dbReference>
<evidence type="ECO:0000256" key="3">
    <source>
        <dbReference type="ARBA" id="ARBA00022833"/>
    </source>
</evidence>
<dbReference type="InterPro" id="IPR019787">
    <property type="entry name" value="Znf_PHD-finger"/>
</dbReference>
<proteinExistence type="predicted"/>
<feature type="domain" description="PHD-type" evidence="6">
    <location>
        <begin position="72"/>
        <end position="142"/>
    </location>
</feature>
<dbReference type="PROSITE" id="PS50016">
    <property type="entry name" value="ZF_PHD_2"/>
    <property type="match status" value="1"/>
</dbReference>
<protein>
    <recommendedName>
        <fullName evidence="6">PHD-type domain-containing protein</fullName>
    </recommendedName>
</protein>
<dbReference type="InterPro" id="IPR011011">
    <property type="entry name" value="Znf_FYVE_PHD"/>
</dbReference>
<dbReference type="OrthoDB" id="3563954at2759"/>
<reference evidence="7 8" key="1">
    <citation type="submission" date="2016-03" db="EMBL/GenBank/DDBJ databases">
        <authorList>
            <person name="Ploux O."/>
        </authorList>
    </citation>
    <scope>NUCLEOTIDE SEQUENCE [LARGE SCALE GENOMIC DNA]</scope>
    <source>
        <strain evidence="7 8">UAMH 11012</strain>
    </source>
</reference>
<dbReference type="Gene3D" id="3.30.40.10">
    <property type="entry name" value="Zinc/RING finger domain, C3HC4 (zinc finger)"/>
    <property type="match status" value="1"/>
</dbReference>
<evidence type="ECO:0000259" key="6">
    <source>
        <dbReference type="PROSITE" id="PS50016"/>
    </source>
</evidence>
<keyword evidence="2 4" id="KW-0863">Zinc-finger</keyword>
<keyword evidence="3" id="KW-0862">Zinc</keyword>
<evidence type="ECO:0000256" key="1">
    <source>
        <dbReference type="ARBA" id="ARBA00022723"/>
    </source>
</evidence>
<feature type="compositionally biased region" description="Polar residues" evidence="5">
    <location>
        <begin position="27"/>
        <end position="37"/>
    </location>
</feature>
<dbReference type="SMART" id="SM00249">
    <property type="entry name" value="PHD"/>
    <property type="match status" value="1"/>
</dbReference>
<dbReference type="SUPFAM" id="SSF57903">
    <property type="entry name" value="FYVE/PHD zinc finger"/>
    <property type="match status" value="1"/>
</dbReference>
<dbReference type="InterPro" id="IPR013083">
    <property type="entry name" value="Znf_RING/FYVE/PHD"/>
</dbReference>
<dbReference type="Proteomes" id="UP000184330">
    <property type="component" value="Unassembled WGS sequence"/>
</dbReference>
<dbReference type="Pfam" id="PF22908">
    <property type="entry name" value="PHD_NSD"/>
    <property type="match status" value="1"/>
</dbReference>
<evidence type="ECO:0000256" key="4">
    <source>
        <dbReference type="PROSITE-ProRule" id="PRU00146"/>
    </source>
</evidence>
<dbReference type="InterPro" id="IPR001965">
    <property type="entry name" value="Znf_PHD"/>
</dbReference>
<organism evidence="7 8">
    <name type="scientific">Phialocephala subalpina</name>
    <dbReference type="NCBI Taxonomy" id="576137"/>
    <lineage>
        <taxon>Eukaryota</taxon>
        <taxon>Fungi</taxon>
        <taxon>Dikarya</taxon>
        <taxon>Ascomycota</taxon>
        <taxon>Pezizomycotina</taxon>
        <taxon>Leotiomycetes</taxon>
        <taxon>Helotiales</taxon>
        <taxon>Mollisiaceae</taxon>
        <taxon>Phialocephala</taxon>
        <taxon>Phialocephala fortinii species complex</taxon>
    </lineage>
</organism>
<evidence type="ECO:0000256" key="2">
    <source>
        <dbReference type="ARBA" id="ARBA00022771"/>
    </source>
</evidence>
<feature type="compositionally biased region" description="Polar residues" evidence="5">
    <location>
        <begin position="56"/>
        <end position="73"/>
    </location>
</feature>
<dbReference type="PROSITE" id="PS01359">
    <property type="entry name" value="ZF_PHD_1"/>
    <property type="match status" value="1"/>
</dbReference>
<dbReference type="GO" id="GO:0008270">
    <property type="term" value="F:zinc ion binding"/>
    <property type="evidence" value="ECO:0007669"/>
    <property type="project" value="UniProtKB-KW"/>
</dbReference>
<evidence type="ECO:0000256" key="5">
    <source>
        <dbReference type="SAM" id="MobiDB-lite"/>
    </source>
</evidence>
<feature type="compositionally biased region" description="Basic and acidic residues" evidence="5">
    <location>
        <begin position="9"/>
        <end position="18"/>
    </location>
</feature>
<dbReference type="AlphaFoldDB" id="A0A1L7WBR1"/>
<dbReference type="EMBL" id="FJOG01000001">
    <property type="protein sequence ID" value="CZR50227.1"/>
    <property type="molecule type" value="Genomic_DNA"/>
</dbReference>